<keyword evidence="1" id="KW-0472">Membrane</keyword>
<name>B0RKI7_YEREN</name>
<organism evidence="2">
    <name type="scientific">Yersinia enterocolitica</name>
    <dbReference type="NCBI Taxonomy" id="630"/>
    <lineage>
        <taxon>Bacteria</taxon>
        <taxon>Pseudomonadati</taxon>
        <taxon>Pseudomonadota</taxon>
        <taxon>Gammaproteobacteria</taxon>
        <taxon>Enterobacterales</taxon>
        <taxon>Yersiniaceae</taxon>
        <taxon>Yersinia</taxon>
    </lineage>
</organism>
<geneLocation type="plasmid" evidence="2">
    <name>pYE854</name>
</geneLocation>
<dbReference type="AlphaFoldDB" id="B0RKI7"/>
<protein>
    <submittedName>
        <fullName evidence="2">Uncharacterized protein</fullName>
    </submittedName>
</protein>
<proteinExistence type="predicted"/>
<dbReference type="EMBL" id="AM905950">
    <property type="protein sequence ID" value="CAP20094.1"/>
    <property type="molecule type" value="Genomic_DNA"/>
</dbReference>
<sequence length="55" mass="6310">MPCATWFLNRKILCRFRFSNALMICWNTLIALTITSLNMTGSCPAWQKRITAAND</sequence>
<dbReference type="EMBL" id="AM905950">
    <property type="protein sequence ID" value="CAP20301.1"/>
    <property type="molecule type" value="Genomic_DNA"/>
</dbReference>
<keyword evidence="1" id="KW-0812">Transmembrane</keyword>
<evidence type="ECO:0000313" key="2">
    <source>
        <dbReference type="EMBL" id="CAP20094.1"/>
    </source>
</evidence>
<keyword evidence="2" id="KW-0614">Plasmid</keyword>
<accession>B0RKI7</accession>
<evidence type="ECO:0000256" key="1">
    <source>
        <dbReference type="SAM" id="Phobius"/>
    </source>
</evidence>
<feature type="transmembrane region" description="Helical" evidence="1">
    <location>
        <begin position="21"/>
        <end position="39"/>
    </location>
</feature>
<keyword evidence="1" id="KW-1133">Transmembrane helix</keyword>
<reference evidence="2" key="1">
    <citation type="journal article" date="2008" name="J. Bacteriol.">
        <title>Genetic and functional properties of the self-transmissible Yersinia enterocolitica plasmid pYE854, which mobilizes the virulence plasmid pYV.</title>
        <authorList>
            <person name="Hammerl J.A."/>
            <person name="Klein I."/>
            <person name="Lanka E."/>
            <person name="Appel B."/>
            <person name="Hertwig S."/>
        </authorList>
    </citation>
    <scope>NUCLEOTIDE SEQUENCE [LARGE SCALE GENOMIC DNA]</scope>
    <source>
        <strain evidence="2">29854</strain>
        <plasmid evidence="2">pYE854</plasmid>
    </source>
</reference>